<evidence type="ECO:0000313" key="1">
    <source>
        <dbReference type="EMBL" id="KAJ8333935.1"/>
    </source>
</evidence>
<dbReference type="PANTHER" id="PTHR45913:SF21">
    <property type="entry name" value="DUF4371 DOMAIN-CONTAINING PROTEIN"/>
    <property type="match status" value="1"/>
</dbReference>
<name>A0A9Q1E805_SYNKA</name>
<dbReference type="Proteomes" id="UP001152622">
    <property type="component" value="Chromosome 22"/>
</dbReference>
<gene>
    <name evidence="1" type="ORF">SKAU_G00412540</name>
</gene>
<dbReference type="EMBL" id="JAINUF010000022">
    <property type="protein sequence ID" value="KAJ8333935.1"/>
    <property type="molecule type" value="Genomic_DNA"/>
</dbReference>
<dbReference type="PANTHER" id="PTHR45913">
    <property type="entry name" value="EPM2A-INTERACTING PROTEIN 1"/>
    <property type="match status" value="1"/>
</dbReference>
<sequence>MSENLNEQLDKDLSTCRWFSIQCDESVDSSSTAQLMVFIRMVFDDFSTKEELLTLIPLRTTTRGVDIYNAIKTFFVEKKVPLEKLVSVTTDGAPAMVGCRVGFIAHCKNDPDFPPFLHYHCIIHQQAICAKVTGFDHVMTPVVKIINSIRAKAKQHRTFKVLLEELSAEYGDLLLHTEIRWLSRGRILKRFLALLGEIKEFMQSREEDTSLLDNTEWLLDLAFLTDVTEKLNNLNCELQGTVTTSAVEKTLSADMLVPGIHKYRFASLERRGNVTSWTRHQFRGSSVRGRDGALQYLSIFSSALA</sequence>
<dbReference type="SUPFAM" id="SSF53098">
    <property type="entry name" value="Ribonuclease H-like"/>
    <property type="match status" value="1"/>
</dbReference>
<evidence type="ECO:0000313" key="2">
    <source>
        <dbReference type="Proteomes" id="UP001152622"/>
    </source>
</evidence>
<reference evidence="1" key="1">
    <citation type="journal article" date="2023" name="Science">
        <title>Genome structures resolve the early diversification of teleost fishes.</title>
        <authorList>
            <person name="Parey E."/>
            <person name="Louis A."/>
            <person name="Montfort J."/>
            <person name="Bouchez O."/>
            <person name="Roques C."/>
            <person name="Iampietro C."/>
            <person name="Lluch J."/>
            <person name="Castinel A."/>
            <person name="Donnadieu C."/>
            <person name="Desvignes T."/>
            <person name="Floi Bucao C."/>
            <person name="Jouanno E."/>
            <person name="Wen M."/>
            <person name="Mejri S."/>
            <person name="Dirks R."/>
            <person name="Jansen H."/>
            <person name="Henkel C."/>
            <person name="Chen W.J."/>
            <person name="Zahm M."/>
            <person name="Cabau C."/>
            <person name="Klopp C."/>
            <person name="Thompson A.W."/>
            <person name="Robinson-Rechavi M."/>
            <person name="Braasch I."/>
            <person name="Lecointre G."/>
            <person name="Bobe J."/>
            <person name="Postlethwait J.H."/>
            <person name="Berthelot C."/>
            <person name="Roest Crollius H."/>
            <person name="Guiguen Y."/>
        </authorList>
    </citation>
    <scope>NUCLEOTIDE SEQUENCE</scope>
    <source>
        <strain evidence="1">WJC10195</strain>
    </source>
</reference>
<accession>A0A9Q1E805</accession>
<dbReference type="InterPro" id="IPR012337">
    <property type="entry name" value="RNaseH-like_sf"/>
</dbReference>
<dbReference type="AlphaFoldDB" id="A0A9Q1E805"/>
<proteinExistence type="predicted"/>
<comment type="caution">
    <text evidence="1">The sequence shown here is derived from an EMBL/GenBank/DDBJ whole genome shotgun (WGS) entry which is preliminary data.</text>
</comment>
<protein>
    <submittedName>
        <fullName evidence="1">Uncharacterized protein</fullName>
    </submittedName>
</protein>
<keyword evidence="2" id="KW-1185">Reference proteome</keyword>
<organism evidence="1 2">
    <name type="scientific">Synaphobranchus kaupii</name>
    <name type="common">Kaup's arrowtooth eel</name>
    <dbReference type="NCBI Taxonomy" id="118154"/>
    <lineage>
        <taxon>Eukaryota</taxon>
        <taxon>Metazoa</taxon>
        <taxon>Chordata</taxon>
        <taxon>Craniata</taxon>
        <taxon>Vertebrata</taxon>
        <taxon>Euteleostomi</taxon>
        <taxon>Actinopterygii</taxon>
        <taxon>Neopterygii</taxon>
        <taxon>Teleostei</taxon>
        <taxon>Anguilliformes</taxon>
        <taxon>Synaphobranchidae</taxon>
        <taxon>Synaphobranchus</taxon>
    </lineage>
</organism>
<dbReference type="OrthoDB" id="8865791at2759"/>